<dbReference type="PANTHER" id="PTHR35936:SF19">
    <property type="entry name" value="AMINO-ACID-BINDING PROTEIN YXEM-RELATED"/>
    <property type="match status" value="1"/>
</dbReference>
<sequence length="264" mass="28243">MKKLLCALIALTLLLGVAGAETLRVGMECNYAPYNWTQAEASDEALPLAGGGYADGYDVRIARRIAEELGYDIEIVKTEWDGLVPSLLSGNIDVIIAGMSPTAERMATIDFTDPYYESELVIVVRKDGEYADATSLADFAGARITGQLNTFHYTVIDQIPDVQKQTAMDTFPTMIVALNAGSIDGYISERPGAESAIATNPDLTYVEFAEGQGFETDPADTSIAIGVAKGSELTAQINEALATISAEEREQIMLDVLAAQPSAE</sequence>
<evidence type="ECO:0000256" key="1">
    <source>
        <dbReference type="ARBA" id="ARBA00022729"/>
    </source>
</evidence>
<protein>
    <submittedName>
        <fullName evidence="5">Transporter substrate-binding domain-containing protein</fullName>
    </submittedName>
</protein>
<dbReference type="Gene3D" id="3.40.190.10">
    <property type="entry name" value="Periplasmic binding protein-like II"/>
    <property type="match status" value="2"/>
</dbReference>
<dbReference type="PANTHER" id="PTHR35936">
    <property type="entry name" value="MEMBRANE-BOUND LYTIC MUREIN TRANSGLYCOSYLASE F"/>
    <property type="match status" value="1"/>
</dbReference>
<dbReference type="InterPro" id="IPR001320">
    <property type="entry name" value="Iontro_rcpt_C"/>
</dbReference>
<dbReference type="Proteomes" id="UP000824260">
    <property type="component" value="Unassembled WGS sequence"/>
</dbReference>
<name>A0A9D0ZP57_9FIRM</name>
<evidence type="ECO:0000259" key="3">
    <source>
        <dbReference type="SMART" id="SM00062"/>
    </source>
</evidence>
<accession>A0A9D0ZP57</accession>
<evidence type="ECO:0000313" key="5">
    <source>
        <dbReference type="EMBL" id="HIQ82889.1"/>
    </source>
</evidence>
<reference evidence="5" key="2">
    <citation type="journal article" date="2021" name="PeerJ">
        <title>Extensive microbial diversity within the chicken gut microbiome revealed by metagenomics and culture.</title>
        <authorList>
            <person name="Gilroy R."/>
            <person name="Ravi A."/>
            <person name="Getino M."/>
            <person name="Pursley I."/>
            <person name="Horton D.L."/>
            <person name="Alikhan N.F."/>
            <person name="Baker D."/>
            <person name="Gharbi K."/>
            <person name="Hall N."/>
            <person name="Watson M."/>
            <person name="Adriaenssens E.M."/>
            <person name="Foster-Nyarko E."/>
            <person name="Jarju S."/>
            <person name="Secka A."/>
            <person name="Antonio M."/>
            <person name="Oren A."/>
            <person name="Chaudhuri R.R."/>
            <person name="La Ragione R."/>
            <person name="Hildebrand F."/>
            <person name="Pallen M.J."/>
        </authorList>
    </citation>
    <scope>NUCLEOTIDE SEQUENCE</scope>
    <source>
        <strain evidence="5">ChiSjej6B24-2974</strain>
    </source>
</reference>
<dbReference type="GO" id="GO:0015276">
    <property type="term" value="F:ligand-gated monoatomic ion channel activity"/>
    <property type="evidence" value="ECO:0007669"/>
    <property type="project" value="InterPro"/>
</dbReference>
<feature type="chain" id="PRO_5039028397" evidence="2">
    <location>
        <begin position="21"/>
        <end position="264"/>
    </location>
</feature>
<feature type="domain" description="Ionotropic glutamate receptor C-terminal" evidence="4">
    <location>
        <begin position="22"/>
        <end position="259"/>
    </location>
</feature>
<dbReference type="GO" id="GO:0016020">
    <property type="term" value="C:membrane"/>
    <property type="evidence" value="ECO:0007669"/>
    <property type="project" value="InterPro"/>
</dbReference>
<dbReference type="InterPro" id="IPR001638">
    <property type="entry name" value="Solute-binding_3/MltF_N"/>
</dbReference>
<keyword evidence="1 2" id="KW-0732">Signal</keyword>
<evidence type="ECO:0000259" key="4">
    <source>
        <dbReference type="SMART" id="SM00079"/>
    </source>
</evidence>
<dbReference type="AlphaFoldDB" id="A0A9D0ZP57"/>
<dbReference type="SMART" id="SM00062">
    <property type="entry name" value="PBPb"/>
    <property type="match status" value="1"/>
</dbReference>
<gene>
    <name evidence="5" type="ORF">IAA52_07270</name>
</gene>
<organism evidence="5 6">
    <name type="scientific">Candidatus Pullichristensenella stercorigallinarum</name>
    <dbReference type="NCBI Taxonomy" id="2840909"/>
    <lineage>
        <taxon>Bacteria</taxon>
        <taxon>Bacillati</taxon>
        <taxon>Bacillota</taxon>
        <taxon>Clostridia</taxon>
        <taxon>Candidatus Pullichristensenella</taxon>
    </lineage>
</organism>
<proteinExistence type="predicted"/>
<dbReference type="Pfam" id="PF00497">
    <property type="entry name" value="SBP_bac_3"/>
    <property type="match status" value="1"/>
</dbReference>
<dbReference type="EMBL" id="DVFZ01000070">
    <property type="protein sequence ID" value="HIQ82889.1"/>
    <property type="molecule type" value="Genomic_DNA"/>
</dbReference>
<feature type="signal peptide" evidence="2">
    <location>
        <begin position="1"/>
        <end position="20"/>
    </location>
</feature>
<dbReference type="SUPFAM" id="SSF53850">
    <property type="entry name" value="Periplasmic binding protein-like II"/>
    <property type="match status" value="1"/>
</dbReference>
<evidence type="ECO:0000313" key="6">
    <source>
        <dbReference type="Proteomes" id="UP000824260"/>
    </source>
</evidence>
<evidence type="ECO:0000256" key="2">
    <source>
        <dbReference type="SAM" id="SignalP"/>
    </source>
</evidence>
<dbReference type="SMART" id="SM00079">
    <property type="entry name" value="PBPe"/>
    <property type="match status" value="1"/>
</dbReference>
<reference evidence="5" key="1">
    <citation type="submission" date="2020-10" db="EMBL/GenBank/DDBJ databases">
        <authorList>
            <person name="Gilroy R."/>
        </authorList>
    </citation>
    <scope>NUCLEOTIDE SEQUENCE</scope>
    <source>
        <strain evidence="5">ChiSjej6B24-2974</strain>
    </source>
</reference>
<comment type="caution">
    <text evidence="5">The sequence shown here is derived from an EMBL/GenBank/DDBJ whole genome shotgun (WGS) entry which is preliminary data.</text>
</comment>
<feature type="domain" description="Solute-binding protein family 3/N-terminal" evidence="3">
    <location>
        <begin position="22"/>
        <end position="257"/>
    </location>
</feature>
<dbReference type="CDD" id="cd13627">
    <property type="entry name" value="PBP2_AA_binding_like_2"/>
    <property type="match status" value="1"/>
</dbReference>